<evidence type="ECO:0000313" key="2">
    <source>
        <dbReference type="Proteomes" id="UP000622245"/>
    </source>
</evidence>
<gene>
    <name evidence="1" type="ORF">JM949_21705</name>
</gene>
<comment type="caution">
    <text evidence="1">The sequence shown here is derived from an EMBL/GenBank/DDBJ whole genome shotgun (WGS) entry which is preliminary data.</text>
</comment>
<protein>
    <recommendedName>
        <fullName evidence="3">Virus ReqiPepy6 Gp37-like protein</fullName>
    </recommendedName>
</protein>
<proteinExistence type="predicted"/>
<evidence type="ECO:0008006" key="3">
    <source>
        <dbReference type="Google" id="ProtNLM"/>
    </source>
</evidence>
<name>A0ABS1YK49_9ACTN</name>
<evidence type="ECO:0000313" key="1">
    <source>
        <dbReference type="EMBL" id="MBM0277804.1"/>
    </source>
</evidence>
<dbReference type="EMBL" id="JAEVHL010000123">
    <property type="protein sequence ID" value="MBM0277804.1"/>
    <property type="molecule type" value="Genomic_DNA"/>
</dbReference>
<reference evidence="1 2" key="1">
    <citation type="submission" date="2021-01" db="EMBL/GenBank/DDBJ databases">
        <title>Draft genome sequence of Micromonospora sp. strain STR1s_6.</title>
        <authorList>
            <person name="Karlyshev A."/>
            <person name="Jawad R."/>
        </authorList>
    </citation>
    <scope>NUCLEOTIDE SEQUENCE [LARGE SCALE GENOMIC DNA]</scope>
    <source>
        <strain evidence="1 2">STR1S-6</strain>
    </source>
</reference>
<organism evidence="1 2">
    <name type="scientific">Micromonospora tarensis</name>
    <dbReference type="NCBI Taxonomy" id="2806100"/>
    <lineage>
        <taxon>Bacteria</taxon>
        <taxon>Bacillati</taxon>
        <taxon>Actinomycetota</taxon>
        <taxon>Actinomycetes</taxon>
        <taxon>Micromonosporales</taxon>
        <taxon>Micromonosporaceae</taxon>
        <taxon>Micromonospora</taxon>
    </lineage>
</organism>
<accession>A0ABS1YK49</accession>
<keyword evidence="2" id="KW-1185">Reference proteome</keyword>
<sequence length="547" mass="59100">MSLPIPLSIRLRTARGNLNVTRDVRDLTMRWTDPGGYQSCQVSLDRPLHLQPDEVAYYGDLTVFDGRNGNVVWDGRQEDPGRSAGGQGRVWDIAAVGGQSHTRDRTVPLVYVDQPLAGMDRVDNVTPGGTDTVGADPGDTTGIRQSLVLQFPQGISVATNSRIAVRYLGLQRAGQKLARVDYTWRAGRTDAVFQVQAVARTDGSLASGDNARSDNWNTAGGGSSPRVIVTNWASGRTTVDFRVIYSGAGGTISNDLHWASFSNPVVMATRYTAAGAEQLTAASYPNNYVLASEVVADLLGRLLPRFDGATATIAATSHQIDQMAYPDGVQPARVLEDLLALESGFTWRAWERGANGLYRFEFVPVPATVRYEADAVDGYDSQGSADGLYNAVSVRWRDSKGVPQITVRTSTVPALTDAGLTRQGSIDLGSDVGSLAAAQRAGDQWLADRRYAPNAGRLRIARPILDLQTGRMVMPWEIRPGLIRVRGILPRPDALNATSRDGVTVFRIVGGEFRASDAAVTLDLDSYAPSTVQQLADTRQAVARIRR</sequence>
<dbReference type="Proteomes" id="UP000622245">
    <property type="component" value="Unassembled WGS sequence"/>
</dbReference>
<dbReference type="RefSeq" id="WP_203150211.1">
    <property type="nucleotide sequence ID" value="NZ_JAEVHL010000123.1"/>
</dbReference>